<organism evidence="1 2">
    <name type="scientific">Lepidopterella palustris CBS 459.81</name>
    <dbReference type="NCBI Taxonomy" id="1314670"/>
    <lineage>
        <taxon>Eukaryota</taxon>
        <taxon>Fungi</taxon>
        <taxon>Dikarya</taxon>
        <taxon>Ascomycota</taxon>
        <taxon>Pezizomycotina</taxon>
        <taxon>Dothideomycetes</taxon>
        <taxon>Pleosporomycetidae</taxon>
        <taxon>Mytilinidiales</taxon>
        <taxon>Argynnaceae</taxon>
        <taxon>Lepidopterella</taxon>
    </lineage>
</organism>
<sequence length="118" mass="12938">MLLNPVPILNHSIFVSGVHDLTQNAILHTLEAKIGEKFGTEFVHTKAVKREAEEALEGRLGRAVSGLMIVSNFGESESEADFWDRHENALVGVEGVSVREAVRGVLEGMGEGLKLEWE</sequence>
<evidence type="ECO:0000313" key="2">
    <source>
        <dbReference type="Proteomes" id="UP000250266"/>
    </source>
</evidence>
<proteinExistence type="predicted"/>
<keyword evidence="2" id="KW-1185">Reference proteome</keyword>
<dbReference type="EMBL" id="KV744816">
    <property type="protein sequence ID" value="OCK85617.1"/>
    <property type="molecule type" value="Genomic_DNA"/>
</dbReference>
<dbReference type="Proteomes" id="UP000250266">
    <property type="component" value="Unassembled WGS sequence"/>
</dbReference>
<name>A0A8E2EKA8_9PEZI</name>
<evidence type="ECO:0000313" key="1">
    <source>
        <dbReference type="EMBL" id="OCK85617.1"/>
    </source>
</evidence>
<reference evidence="1 2" key="1">
    <citation type="journal article" date="2016" name="Nat. Commun.">
        <title>Ectomycorrhizal ecology is imprinted in the genome of the dominant symbiotic fungus Cenococcum geophilum.</title>
        <authorList>
            <consortium name="DOE Joint Genome Institute"/>
            <person name="Peter M."/>
            <person name="Kohler A."/>
            <person name="Ohm R.A."/>
            <person name="Kuo A."/>
            <person name="Krutzmann J."/>
            <person name="Morin E."/>
            <person name="Arend M."/>
            <person name="Barry K.W."/>
            <person name="Binder M."/>
            <person name="Choi C."/>
            <person name="Clum A."/>
            <person name="Copeland A."/>
            <person name="Grisel N."/>
            <person name="Haridas S."/>
            <person name="Kipfer T."/>
            <person name="LaButti K."/>
            <person name="Lindquist E."/>
            <person name="Lipzen A."/>
            <person name="Maire R."/>
            <person name="Meier B."/>
            <person name="Mihaltcheva S."/>
            <person name="Molinier V."/>
            <person name="Murat C."/>
            <person name="Poggeler S."/>
            <person name="Quandt C.A."/>
            <person name="Sperisen C."/>
            <person name="Tritt A."/>
            <person name="Tisserant E."/>
            <person name="Crous P.W."/>
            <person name="Henrissat B."/>
            <person name="Nehls U."/>
            <person name="Egli S."/>
            <person name="Spatafora J.W."/>
            <person name="Grigoriev I.V."/>
            <person name="Martin F.M."/>
        </authorList>
    </citation>
    <scope>NUCLEOTIDE SEQUENCE [LARGE SCALE GENOMIC DNA]</scope>
    <source>
        <strain evidence="1 2">CBS 459.81</strain>
    </source>
</reference>
<gene>
    <name evidence="1" type="ORF">K432DRAFT_400118</name>
</gene>
<accession>A0A8E2EKA8</accession>
<dbReference type="OrthoDB" id="419598at2759"/>
<protein>
    <submittedName>
        <fullName evidence="1">Uncharacterized protein</fullName>
    </submittedName>
</protein>
<dbReference type="AlphaFoldDB" id="A0A8E2EKA8"/>